<sequence length="798" mass="89805">MFRNYFKTAWRNLWANRVYSFLNITGLAIGIAVCILILLFVAYERSFDNFHIKNIYRLNEVQKFEGMVSSQKVALSMFPMGPTLKEEFPEIKNYTRINRAEKIPLNYGEKRIYIDNTCFVDSTFLTLFDFKVAKGDRHQMLDKKNSIVLTQATAEKIFGKEDPLGKTLVSYDHDTTLLTVTGVMNNVPANSQIQFDALVPFSTIARPNWMDNWGGNWLNTYLELAPNSNVAALEKKFPDYLKKHLSADNVNSYQLFLLPLKEIHAGATDIGLDNFNYHQFDRRYTNIFFIIALIVLLIACVNFINLSTARSAERAREVGVRKSLGAARWQVSFQFISESVLISILALIAAVVLVFIFLPAVKTLSQRDLHFPLLTNYKLLLSILSGTIVVGIISGLYPAAYLSSFLPVKVLKGSVQVGKNKGLLRNMLVVGQFSCAIFLIIATVFVLMQLNFMKNRPTGFDKEQIVTIPFDRGGYRKFDALKKDLLQNSLVTSVTASQDILGSHLDQSGVQFKGDGPTRQLGATRLIVDHDYLTTYKMQLVAGKNFSPEKSAVGREYIINELLAKELLKDNAHAEFSSLLGKKFGFDSSGTIVGIVKDFNFNSLHHKIETLFIFNQNDWGFANMSVKINGGRPKEAISFIQSVWRKNCPDVPFEYRFLDEHFKELYKADSQVSTIVGTLAILAIIVSCLGLFGLASYSAERRFKEIGIRKVLGASVQGVVLLLSKQFMRLVLIANLIAWPIAWLVLDRWLQDYAYRINISGWVFVIAGIASLFIALITVSMQAIKAAIANPVKSLRSE</sequence>
<protein>
    <submittedName>
        <fullName evidence="9">ABC transporter permease</fullName>
    </submittedName>
</protein>
<evidence type="ECO:0000256" key="5">
    <source>
        <dbReference type="ARBA" id="ARBA00023136"/>
    </source>
</evidence>
<dbReference type="InterPro" id="IPR003838">
    <property type="entry name" value="ABC3_permease_C"/>
</dbReference>
<evidence type="ECO:0000256" key="2">
    <source>
        <dbReference type="ARBA" id="ARBA00022475"/>
    </source>
</evidence>
<feature type="transmembrane region" description="Helical" evidence="6">
    <location>
        <begin position="284"/>
        <end position="304"/>
    </location>
</feature>
<feature type="transmembrane region" description="Helical" evidence="6">
    <location>
        <begin position="762"/>
        <end position="784"/>
    </location>
</feature>
<comment type="subcellular location">
    <subcellularLocation>
        <location evidence="1">Cell membrane</location>
        <topology evidence="1">Multi-pass membrane protein</topology>
    </subcellularLocation>
</comment>
<dbReference type="RefSeq" id="WP_209138532.1">
    <property type="nucleotide sequence ID" value="NZ_JAGHKO010000001.1"/>
</dbReference>
<evidence type="ECO:0000256" key="1">
    <source>
        <dbReference type="ARBA" id="ARBA00004651"/>
    </source>
</evidence>
<reference evidence="9 10" key="1">
    <citation type="submission" date="2021-03" db="EMBL/GenBank/DDBJ databases">
        <title>Assistant Professor.</title>
        <authorList>
            <person name="Huq M.A."/>
        </authorList>
    </citation>
    <scope>NUCLEOTIDE SEQUENCE [LARGE SCALE GENOMIC DNA]</scope>
    <source>
        <strain evidence="9 10">MAH-29</strain>
    </source>
</reference>
<evidence type="ECO:0000256" key="3">
    <source>
        <dbReference type="ARBA" id="ARBA00022692"/>
    </source>
</evidence>
<evidence type="ECO:0000313" key="10">
    <source>
        <dbReference type="Proteomes" id="UP000677244"/>
    </source>
</evidence>
<feature type="domain" description="ABC3 transporter permease C-terminal" evidence="7">
    <location>
        <begin position="289"/>
        <end position="404"/>
    </location>
</feature>
<feature type="transmembrane region" description="Helical" evidence="6">
    <location>
        <begin position="339"/>
        <end position="358"/>
    </location>
</feature>
<dbReference type="InterPro" id="IPR050250">
    <property type="entry name" value="Macrolide_Exporter_MacB"/>
</dbReference>
<name>A0ABS3YRE3_9BACT</name>
<keyword evidence="5 6" id="KW-0472">Membrane</keyword>
<feature type="domain" description="ABC3 transporter permease C-terminal" evidence="7">
    <location>
        <begin position="678"/>
        <end position="791"/>
    </location>
</feature>
<evidence type="ECO:0000256" key="4">
    <source>
        <dbReference type="ARBA" id="ARBA00022989"/>
    </source>
</evidence>
<dbReference type="InterPro" id="IPR025857">
    <property type="entry name" value="MacB_PCD"/>
</dbReference>
<comment type="caution">
    <text evidence="9">The sequence shown here is derived from an EMBL/GenBank/DDBJ whole genome shotgun (WGS) entry which is preliminary data.</text>
</comment>
<keyword evidence="10" id="KW-1185">Reference proteome</keyword>
<evidence type="ECO:0000313" key="9">
    <source>
        <dbReference type="EMBL" id="MBO9200491.1"/>
    </source>
</evidence>
<keyword evidence="2" id="KW-1003">Cell membrane</keyword>
<accession>A0ABS3YRE3</accession>
<keyword evidence="4 6" id="KW-1133">Transmembrane helix</keyword>
<feature type="transmembrane region" description="Helical" evidence="6">
    <location>
        <begin position="379"/>
        <end position="403"/>
    </location>
</feature>
<dbReference type="Pfam" id="PF02687">
    <property type="entry name" value="FtsX"/>
    <property type="match status" value="2"/>
</dbReference>
<dbReference type="EMBL" id="JAGHKO010000001">
    <property type="protein sequence ID" value="MBO9200491.1"/>
    <property type="molecule type" value="Genomic_DNA"/>
</dbReference>
<dbReference type="Pfam" id="PF12704">
    <property type="entry name" value="MacB_PCD"/>
    <property type="match status" value="1"/>
</dbReference>
<evidence type="ECO:0000259" key="8">
    <source>
        <dbReference type="Pfam" id="PF12704"/>
    </source>
</evidence>
<evidence type="ECO:0000259" key="7">
    <source>
        <dbReference type="Pfam" id="PF02687"/>
    </source>
</evidence>
<dbReference type="Proteomes" id="UP000677244">
    <property type="component" value="Unassembled WGS sequence"/>
</dbReference>
<feature type="transmembrane region" description="Helical" evidence="6">
    <location>
        <begin position="706"/>
        <end position="723"/>
    </location>
</feature>
<evidence type="ECO:0000256" key="6">
    <source>
        <dbReference type="SAM" id="Phobius"/>
    </source>
</evidence>
<feature type="domain" description="MacB-like periplasmic core" evidence="8">
    <location>
        <begin position="20"/>
        <end position="237"/>
    </location>
</feature>
<feature type="transmembrane region" description="Helical" evidence="6">
    <location>
        <begin position="730"/>
        <end position="750"/>
    </location>
</feature>
<feature type="transmembrane region" description="Helical" evidence="6">
    <location>
        <begin position="423"/>
        <end position="447"/>
    </location>
</feature>
<organism evidence="9 10">
    <name type="scientific">Niastella soli</name>
    <dbReference type="NCBI Taxonomy" id="2821487"/>
    <lineage>
        <taxon>Bacteria</taxon>
        <taxon>Pseudomonadati</taxon>
        <taxon>Bacteroidota</taxon>
        <taxon>Chitinophagia</taxon>
        <taxon>Chitinophagales</taxon>
        <taxon>Chitinophagaceae</taxon>
        <taxon>Niastella</taxon>
    </lineage>
</organism>
<proteinExistence type="predicted"/>
<feature type="transmembrane region" description="Helical" evidence="6">
    <location>
        <begin position="20"/>
        <end position="43"/>
    </location>
</feature>
<gene>
    <name evidence="9" type="ORF">J7I42_09480</name>
</gene>
<dbReference type="PANTHER" id="PTHR30572:SF18">
    <property type="entry name" value="ABC-TYPE MACROLIDE FAMILY EXPORT SYSTEM PERMEASE COMPONENT 2"/>
    <property type="match status" value="1"/>
</dbReference>
<keyword evidence="3 6" id="KW-0812">Transmembrane</keyword>
<dbReference type="PANTHER" id="PTHR30572">
    <property type="entry name" value="MEMBRANE COMPONENT OF TRANSPORTER-RELATED"/>
    <property type="match status" value="1"/>
</dbReference>
<feature type="transmembrane region" description="Helical" evidence="6">
    <location>
        <begin position="672"/>
        <end position="694"/>
    </location>
</feature>